<dbReference type="Proteomes" id="UP001497623">
    <property type="component" value="Unassembled WGS sequence"/>
</dbReference>
<keyword evidence="3" id="KW-0524">Neurogenesis</keyword>
<dbReference type="GO" id="GO:0048813">
    <property type="term" value="P:dendrite morphogenesis"/>
    <property type="evidence" value="ECO:0007669"/>
    <property type="project" value="UniProtKB-ARBA"/>
</dbReference>
<dbReference type="GO" id="GO:0007526">
    <property type="term" value="P:larval somatic muscle development"/>
    <property type="evidence" value="ECO:0007669"/>
    <property type="project" value="UniProtKB-ARBA"/>
</dbReference>
<dbReference type="InterPro" id="IPR051095">
    <property type="entry name" value="Dros_DevTransReg"/>
</dbReference>
<dbReference type="AlphaFoldDB" id="A0AAV2RBU4"/>
<evidence type="ECO:0000313" key="9">
    <source>
        <dbReference type="Proteomes" id="UP001497623"/>
    </source>
</evidence>
<protein>
    <recommendedName>
        <fullName evidence="7">BTB domain-containing protein</fullName>
    </recommendedName>
</protein>
<evidence type="ECO:0000256" key="6">
    <source>
        <dbReference type="SAM" id="MobiDB-lite"/>
    </source>
</evidence>
<reference evidence="8 9" key="1">
    <citation type="submission" date="2024-05" db="EMBL/GenBank/DDBJ databases">
        <authorList>
            <person name="Wallberg A."/>
        </authorList>
    </citation>
    <scope>NUCLEOTIDE SEQUENCE [LARGE SCALE GENOMIC DNA]</scope>
</reference>
<dbReference type="InterPro" id="IPR011333">
    <property type="entry name" value="SKP1/BTB/POZ_sf"/>
</dbReference>
<proteinExistence type="predicted"/>
<dbReference type="GO" id="GO:0005634">
    <property type="term" value="C:nucleus"/>
    <property type="evidence" value="ECO:0007669"/>
    <property type="project" value="TreeGrafter"/>
</dbReference>
<feature type="region of interest" description="Disordered" evidence="6">
    <location>
        <begin position="127"/>
        <end position="196"/>
    </location>
</feature>
<dbReference type="CDD" id="cd18315">
    <property type="entry name" value="BTB_POZ_BAB-like"/>
    <property type="match status" value="1"/>
</dbReference>
<evidence type="ECO:0000313" key="8">
    <source>
        <dbReference type="EMBL" id="CAL4118795.1"/>
    </source>
</evidence>
<comment type="function">
    <text evidence="5">Putative transcription factor required for axon growth and guidance in the central and peripheral nervous systems. Repels CNS axons away from the midline by promoting the expression of the midline repellent sli and its receptor robo.</text>
</comment>
<evidence type="ECO:0000256" key="4">
    <source>
        <dbReference type="ARBA" id="ARBA00023242"/>
    </source>
</evidence>
<dbReference type="GO" id="GO:0016199">
    <property type="term" value="P:axon midline choice point recognition"/>
    <property type="evidence" value="ECO:0007669"/>
    <property type="project" value="UniProtKB-ARBA"/>
</dbReference>
<dbReference type="PANTHER" id="PTHR23110">
    <property type="entry name" value="BTB DOMAIN TRANSCRIPTION FACTOR"/>
    <property type="match status" value="1"/>
</dbReference>
<dbReference type="SMART" id="SM00225">
    <property type="entry name" value="BTB"/>
    <property type="match status" value="1"/>
</dbReference>
<dbReference type="GO" id="GO:0045476">
    <property type="term" value="P:nurse cell apoptotic process"/>
    <property type="evidence" value="ECO:0007669"/>
    <property type="project" value="UniProtKB-ARBA"/>
</dbReference>
<dbReference type="Gene3D" id="3.30.710.10">
    <property type="entry name" value="Potassium Channel Kv1.1, Chain A"/>
    <property type="match status" value="1"/>
</dbReference>
<evidence type="ECO:0000256" key="1">
    <source>
        <dbReference type="ARBA" id="ARBA00022473"/>
    </source>
</evidence>
<keyword evidence="4" id="KW-0539">Nucleus</keyword>
<sequence length="297" mass="33777">EYKMELYEKLNLKWDNHKTNFFEFLKNQREKSNYTDATLAVEGKFYPVHKLVLSSCSEYFSDIFERTNCKSPVIVLKDVPSHDIEALLDYMYLGEVDINRKNLKSLLKTAECLRITGLLVSEDDATNLDKKSTTSHGDANQDSPPPKRRRQGSNTTHPHAISPVSSPQKSAGSMVNPVQTSSTSSHLTTNTSSTEQDELTDLTFVKVEIDDAEELNTKQDELPAMKFEIDSFQEHNENENFRREINNEGVANHEQDPLGNYGSGLSKTRHNPENYGNSSFPGPSQQQIWWVFYKDSS</sequence>
<dbReference type="InterPro" id="IPR000210">
    <property type="entry name" value="BTB/POZ_dom"/>
</dbReference>
<gene>
    <name evidence="8" type="ORF">MNOR_LOCUS21529</name>
</gene>
<accession>A0AAV2RBU4</accession>
<evidence type="ECO:0000256" key="2">
    <source>
        <dbReference type="ARBA" id="ARBA00022782"/>
    </source>
</evidence>
<dbReference type="GO" id="GO:0045467">
    <property type="term" value="P:R7 cell development"/>
    <property type="evidence" value="ECO:0007669"/>
    <property type="project" value="UniProtKB-ARBA"/>
</dbReference>
<dbReference type="SUPFAM" id="SSF54695">
    <property type="entry name" value="POZ domain"/>
    <property type="match status" value="1"/>
</dbReference>
<dbReference type="PANTHER" id="PTHR23110:SF111">
    <property type="entry name" value="LONGITUDINALS LACKING PROTEIN, ISOFORMS F_I_K_T"/>
    <property type="match status" value="1"/>
</dbReference>
<evidence type="ECO:0000256" key="3">
    <source>
        <dbReference type="ARBA" id="ARBA00022902"/>
    </source>
</evidence>
<name>A0AAV2RBU4_MEGNR</name>
<keyword evidence="1" id="KW-0217">Developmental protein</keyword>
<keyword evidence="9" id="KW-1185">Reference proteome</keyword>
<comment type="caution">
    <text evidence="8">The sequence shown here is derived from an EMBL/GenBank/DDBJ whole genome shotgun (WGS) entry which is preliminary data.</text>
</comment>
<dbReference type="GO" id="GO:0007464">
    <property type="term" value="P:R3/R4 cell fate commitment"/>
    <property type="evidence" value="ECO:0007669"/>
    <property type="project" value="UniProtKB-ARBA"/>
</dbReference>
<dbReference type="GO" id="GO:0035167">
    <property type="term" value="P:larval lymph gland hemopoiesis"/>
    <property type="evidence" value="ECO:0007669"/>
    <property type="project" value="UniProtKB-ARBA"/>
</dbReference>
<dbReference type="PROSITE" id="PS50097">
    <property type="entry name" value="BTB"/>
    <property type="match status" value="1"/>
</dbReference>
<dbReference type="Pfam" id="PF00651">
    <property type="entry name" value="BTB"/>
    <property type="match status" value="1"/>
</dbReference>
<feature type="compositionally biased region" description="Polar residues" evidence="6">
    <location>
        <begin position="152"/>
        <end position="179"/>
    </location>
</feature>
<evidence type="ECO:0000256" key="5">
    <source>
        <dbReference type="ARBA" id="ARBA00037382"/>
    </source>
</evidence>
<organism evidence="8 9">
    <name type="scientific">Meganyctiphanes norvegica</name>
    <name type="common">Northern krill</name>
    <name type="synonym">Thysanopoda norvegica</name>
    <dbReference type="NCBI Taxonomy" id="48144"/>
    <lineage>
        <taxon>Eukaryota</taxon>
        <taxon>Metazoa</taxon>
        <taxon>Ecdysozoa</taxon>
        <taxon>Arthropoda</taxon>
        <taxon>Crustacea</taxon>
        <taxon>Multicrustacea</taxon>
        <taxon>Malacostraca</taxon>
        <taxon>Eumalacostraca</taxon>
        <taxon>Eucarida</taxon>
        <taxon>Euphausiacea</taxon>
        <taxon>Euphausiidae</taxon>
        <taxon>Meganyctiphanes</taxon>
    </lineage>
</organism>
<feature type="non-terminal residue" evidence="8">
    <location>
        <position position="1"/>
    </location>
</feature>
<feature type="domain" description="BTB" evidence="7">
    <location>
        <begin position="35"/>
        <end position="100"/>
    </location>
</feature>
<dbReference type="EMBL" id="CAXKWB010017410">
    <property type="protein sequence ID" value="CAL4118795.1"/>
    <property type="molecule type" value="Genomic_DNA"/>
</dbReference>
<feature type="compositionally biased region" description="Low complexity" evidence="6">
    <location>
        <begin position="180"/>
        <end position="194"/>
    </location>
</feature>
<evidence type="ECO:0000259" key="7">
    <source>
        <dbReference type="PROSITE" id="PS50097"/>
    </source>
</evidence>
<feature type="region of interest" description="Disordered" evidence="6">
    <location>
        <begin position="249"/>
        <end position="284"/>
    </location>
</feature>
<keyword evidence="2" id="KW-0221">Differentiation</keyword>
<dbReference type="GO" id="GO:0008406">
    <property type="term" value="P:gonad development"/>
    <property type="evidence" value="ECO:0007669"/>
    <property type="project" value="UniProtKB-ARBA"/>
</dbReference>
<dbReference type="GO" id="GO:0006357">
    <property type="term" value="P:regulation of transcription by RNA polymerase II"/>
    <property type="evidence" value="ECO:0007669"/>
    <property type="project" value="TreeGrafter"/>
</dbReference>
<feature type="compositionally biased region" description="Polar residues" evidence="6">
    <location>
        <begin position="274"/>
        <end position="284"/>
    </location>
</feature>